<evidence type="ECO:0000313" key="2">
    <source>
        <dbReference type="Proteomes" id="UP000092024"/>
    </source>
</evidence>
<dbReference type="EMBL" id="LYPA01000064">
    <property type="protein sequence ID" value="OBR65038.1"/>
    <property type="molecule type" value="Genomic_DNA"/>
</dbReference>
<dbReference type="InterPro" id="IPR009784">
    <property type="entry name" value="DUF1349"/>
</dbReference>
<comment type="caution">
    <text evidence="1">The sequence shown here is derived from an EMBL/GenBank/DDBJ whole genome shotgun (WGS) entry which is preliminary data.</text>
</comment>
<dbReference type="OrthoDB" id="9814707at2"/>
<protein>
    <recommendedName>
        <fullName evidence="3">DUF1349 domain-containing protein</fullName>
    </recommendedName>
</protein>
<gene>
    <name evidence="1" type="ORF">A7K91_05605</name>
</gene>
<dbReference type="PANTHER" id="PTHR35332:SF2">
    <property type="entry name" value="REGULATION OF ENOLASE PROTEIN 1"/>
    <property type="match status" value="1"/>
</dbReference>
<dbReference type="PANTHER" id="PTHR35332">
    <property type="entry name" value="REGULATION OF ENOLASE PROTEIN 1"/>
    <property type="match status" value="1"/>
</dbReference>
<sequence>MMRRNVRWEEGTWTRSPQSVYQDGGHLIVTAEKESDYWRHTLYGFVHDNGHALLSDWNKESAVEVTFRLESFTQLYDQAGILLYRGEEQWIKAGIEMNDGVPCLAIVVTDGFSDWSLTPVPDWDGEEVTIRASIINDGVIIRARSSRHGWQTVRVARFPYPEGIKAGPMVCSPVGDSLQVTFTRWEWTEADRELHADPPL</sequence>
<dbReference type="Proteomes" id="UP000092024">
    <property type="component" value="Unassembled WGS sequence"/>
</dbReference>
<dbReference type="AlphaFoldDB" id="A0A1A5YHL3"/>
<keyword evidence="2" id="KW-1185">Reference proteome</keyword>
<organism evidence="1 2">
    <name type="scientific">Paenibacillus oryzae</name>
    <dbReference type="NCBI Taxonomy" id="1844972"/>
    <lineage>
        <taxon>Bacteria</taxon>
        <taxon>Bacillati</taxon>
        <taxon>Bacillota</taxon>
        <taxon>Bacilli</taxon>
        <taxon>Bacillales</taxon>
        <taxon>Paenibacillaceae</taxon>
        <taxon>Paenibacillus</taxon>
    </lineage>
</organism>
<dbReference type="Pfam" id="PF07081">
    <property type="entry name" value="DUF1349"/>
    <property type="match status" value="1"/>
</dbReference>
<name>A0A1A5YHL3_9BACL</name>
<evidence type="ECO:0000313" key="1">
    <source>
        <dbReference type="EMBL" id="OBR65038.1"/>
    </source>
</evidence>
<reference evidence="1 2" key="1">
    <citation type="submission" date="2016-05" db="EMBL/GenBank/DDBJ databases">
        <title>Paenibacillus oryzae. sp. nov., isolated from the rice root.</title>
        <authorList>
            <person name="Zhang J."/>
            <person name="Zhang X."/>
        </authorList>
    </citation>
    <scope>NUCLEOTIDE SEQUENCE [LARGE SCALE GENOMIC DNA]</scope>
    <source>
        <strain evidence="1 2">1DrF-4</strain>
    </source>
</reference>
<dbReference type="SUPFAM" id="SSF49899">
    <property type="entry name" value="Concanavalin A-like lectins/glucanases"/>
    <property type="match status" value="1"/>
</dbReference>
<accession>A0A1A5YHL3</accession>
<proteinExistence type="predicted"/>
<dbReference type="RefSeq" id="WP_068684323.1">
    <property type="nucleotide sequence ID" value="NZ_LYPA01000064.1"/>
</dbReference>
<dbReference type="STRING" id="1844972.A7K91_05605"/>
<dbReference type="InterPro" id="IPR013320">
    <property type="entry name" value="ConA-like_dom_sf"/>
</dbReference>
<evidence type="ECO:0008006" key="3">
    <source>
        <dbReference type="Google" id="ProtNLM"/>
    </source>
</evidence>
<dbReference type="Gene3D" id="2.60.120.200">
    <property type="match status" value="1"/>
</dbReference>